<proteinExistence type="predicted"/>
<dbReference type="InterPro" id="IPR000120">
    <property type="entry name" value="Amidase"/>
</dbReference>
<gene>
    <name evidence="2" type="ORF">GCM10011358_00980</name>
</gene>
<dbReference type="Gene3D" id="3.90.1300.10">
    <property type="entry name" value="Amidase signature (AS) domain"/>
    <property type="match status" value="1"/>
</dbReference>
<name>A0ABQ1Q9J6_9RHOB</name>
<accession>A0ABQ1Q9J6</accession>
<dbReference type="Proteomes" id="UP000617355">
    <property type="component" value="Unassembled WGS sequence"/>
</dbReference>
<comment type="caution">
    <text evidence="2">The sequence shown here is derived from an EMBL/GenBank/DDBJ whole genome shotgun (WGS) entry which is preliminary data.</text>
</comment>
<dbReference type="PROSITE" id="PS00571">
    <property type="entry name" value="AMIDASES"/>
    <property type="match status" value="1"/>
</dbReference>
<dbReference type="SUPFAM" id="SSF75304">
    <property type="entry name" value="Amidase signature (AS) enzymes"/>
    <property type="match status" value="1"/>
</dbReference>
<dbReference type="InterPro" id="IPR020556">
    <property type="entry name" value="Amidase_CS"/>
</dbReference>
<dbReference type="EMBL" id="BMGI01000001">
    <property type="protein sequence ID" value="GGD20199.1"/>
    <property type="molecule type" value="Genomic_DNA"/>
</dbReference>
<feature type="domain" description="Amidase" evidence="1">
    <location>
        <begin position="30"/>
        <end position="432"/>
    </location>
</feature>
<dbReference type="InterPro" id="IPR023631">
    <property type="entry name" value="Amidase_dom"/>
</dbReference>
<evidence type="ECO:0000313" key="2">
    <source>
        <dbReference type="EMBL" id="GGD20199.1"/>
    </source>
</evidence>
<dbReference type="RefSeq" id="WP_188525653.1">
    <property type="nucleotide sequence ID" value="NZ_BMGI01000001.1"/>
</dbReference>
<dbReference type="PANTHER" id="PTHR11895">
    <property type="entry name" value="TRANSAMIDASE"/>
    <property type="match status" value="1"/>
</dbReference>
<dbReference type="InterPro" id="IPR036928">
    <property type="entry name" value="AS_sf"/>
</dbReference>
<dbReference type="Pfam" id="PF01425">
    <property type="entry name" value="Amidase"/>
    <property type="match status" value="1"/>
</dbReference>
<protein>
    <submittedName>
        <fullName evidence="2">Amidase</fullName>
    </submittedName>
</protein>
<reference evidence="3" key="1">
    <citation type="journal article" date="2019" name="Int. J. Syst. Evol. Microbiol.">
        <title>The Global Catalogue of Microorganisms (GCM) 10K type strain sequencing project: providing services to taxonomists for standard genome sequencing and annotation.</title>
        <authorList>
            <consortium name="The Broad Institute Genomics Platform"/>
            <consortium name="The Broad Institute Genome Sequencing Center for Infectious Disease"/>
            <person name="Wu L."/>
            <person name="Ma J."/>
        </authorList>
    </citation>
    <scope>NUCLEOTIDE SEQUENCE [LARGE SCALE GENOMIC DNA]</scope>
    <source>
        <strain evidence="3">CGMCC 1.12922</strain>
    </source>
</reference>
<organism evidence="2 3">
    <name type="scientific">Sinisalibacter lacisalsi</name>
    <dbReference type="NCBI Taxonomy" id="1526570"/>
    <lineage>
        <taxon>Bacteria</taxon>
        <taxon>Pseudomonadati</taxon>
        <taxon>Pseudomonadota</taxon>
        <taxon>Alphaproteobacteria</taxon>
        <taxon>Rhodobacterales</taxon>
        <taxon>Roseobacteraceae</taxon>
        <taxon>Sinisalibacter</taxon>
    </lineage>
</organism>
<evidence type="ECO:0000259" key="1">
    <source>
        <dbReference type="Pfam" id="PF01425"/>
    </source>
</evidence>
<sequence>MADDWLFMSAGDLGRAIGAGRIDPVDLAGAFFDAIKAHPLQTRIYARLTEARAMAEAEAAAMRAKAGTRRGPLDGVPVSWKDLYDTAGVTTEAGSALLAGRVPEQDAEVLQNATAMGLVGLGKTHMSELAFSGLGLNPVTETPPCVHDPEAVSGGSSSGAATSVAFGLAPGAIGSDTGGSVRIPAAWNDLVGLKTTSGRLSLKGVVPLAASFDTVGPLCRNVEDCALFLAALEGRARAADLEGITLRGRRFLILENGLRDVREGPMAGFERAVARLTDAGAEIDRAHLEQVDEAMAMSAILYTTEAYATWREEIEARPHLMFDQILERFRAGGTFSGADFVAAWQKLERLRGEYRRLTAGFDAVILPAAANLPPKADRLLSDHDYYVTENLLTLNNTRIGNLMGGAGITLPTGVPSAGIMFLGTPMGEERLLRIAAAAEAALT</sequence>
<keyword evidence="3" id="KW-1185">Reference proteome</keyword>
<evidence type="ECO:0000313" key="3">
    <source>
        <dbReference type="Proteomes" id="UP000617355"/>
    </source>
</evidence>
<dbReference type="PANTHER" id="PTHR11895:SF176">
    <property type="entry name" value="AMIDASE AMID-RELATED"/>
    <property type="match status" value="1"/>
</dbReference>